<keyword evidence="4" id="KW-0472">Membrane</keyword>
<dbReference type="eggNOG" id="KOG2053">
    <property type="taxonomic scope" value="Eukaryota"/>
</dbReference>
<accession>T1L2T9</accession>
<dbReference type="EMBL" id="CAEY01000990">
    <property type="status" value="NOT_ANNOTATED_CDS"/>
    <property type="molecule type" value="Genomic_DNA"/>
</dbReference>
<dbReference type="PANTHER" id="PTHR22767">
    <property type="entry name" value="N-TERMINAL ACETYLTRANSFERASE-RELATED"/>
    <property type="match status" value="1"/>
</dbReference>
<dbReference type="GO" id="GO:0031416">
    <property type="term" value="C:NatB complex"/>
    <property type="evidence" value="ECO:0007669"/>
    <property type="project" value="TreeGrafter"/>
</dbReference>
<dbReference type="InterPro" id="IPR019183">
    <property type="entry name" value="NAA25_NatB_aux_su"/>
</dbReference>
<reference evidence="6" key="1">
    <citation type="submission" date="2011-08" db="EMBL/GenBank/DDBJ databases">
        <authorList>
            <person name="Rombauts S."/>
        </authorList>
    </citation>
    <scope>NUCLEOTIDE SEQUENCE</scope>
    <source>
        <strain evidence="6">London</strain>
    </source>
</reference>
<gene>
    <name evidence="5" type="primary">107369749</name>
</gene>
<organism evidence="5 6">
    <name type="scientific">Tetranychus urticae</name>
    <name type="common">Two-spotted spider mite</name>
    <dbReference type="NCBI Taxonomy" id="32264"/>
    <lineage>
        <taxon>Eukaryota</taxon>
        <taxon>Metazoa</taxon>
        <taxon>Ecdysozoa</taxon>
        <taxon>Arthropoda</taxon>
        <taxon>Chelicerata</taxon>
        <taxon>Arachnida</taxon>
        <taxon>Acari</taxon>
        <taxon>Acariformes</taxon>
        <taxon>Trombidiformes</taxon>
        <taxon>Prostigmata</taxon>
        <taxon>Eleutherengona</taxon>
        <taxon>Raphignathae</taxon>
        <taxon>Tetranychoidea</taxon>
        <taxon>Tetranychidae</taxon>
        <taxon>Tetranychus</taxon>
    </lineage>
</organism>
<keyword evidence="6" id="KW-1185">Reference proteome</keyword>
<evidence type="ECO:0000256" key="3">
    <source>
        <dbReference type="ARBA" id="ARBA00029872"/>
    </source>
</evidence>
<dbReference type="OMA" id="IHYTELA"/>
<dbReference type="PANTHER" id="PTHR22767:SF3">
    <property type="entry name" value="N-ALPHA-ACETYLTRANSFERASE 25, NATB AUXILIARY SUBUNIT"/>
    <property type="match status" value="1"/>
</dbReference>
<name>T1L2T9_TETUR</name>
<dbReference type="Pfam" id="PF09797">
    <property type="entry name" value="NatB_MDM20"/>
    <property type="match status" value="1"/>
</dbReference>
<dbReference type="OrthoDB" id="1874341at2759"/>
<dbReference type="HOGENOM" id="CLU_008075_0_0_1"/>
<dbReference type="InterPro" id="IPR011990">
    <property type="entry name" value="TPR-like_helical_dom_sf"/>
</dbReference>
<evidence type="ECO:0000256" key="1">
    <source>
        <dbReference type="ARBA" id="ARBA00006298"/>
    </source>
</evidence>
<keyword evidence="4" id="KW-0812">Transmembrane</keyword>
<evidence type="ECO:0000313" key="6">
    <source>
        <dbReference type="Proteomes" id="UP000015104"/>
    </source>
</evidence>
<dbReference type="SUPFAM" id="SSF48452">
    <property type="entry name" value="TPR-like"/>
    <property type="match status" value="1"/>
</dbReference>
<evidence type="ECO:0000256" key="4">
    <source>
        <dbReference type="SAM" id="Phobius"/>
    </source>
</evidence>
<dbReference type="EnsemblMetazoa" id="tetur34g00380.1">
    <property type="protein sequence ID" value="tetur34g00380.1"/>
    <property type="gene ID" value="tetur34g00380"/>
</dbReference>
<feature type="transmembrane region" description="Helical" evidence="4">
    <location>
        <begin position="850"/>
        <end position="871"/>
    </location>
</feature>
<dbReference type="EMBL" id="CAEY01000989">
    <property type="status" value="NOT_ANNOTATED_CDS"/>
    <property type="molecule type" value="Genomic_DNA"/>
</dbReference>
<protein>
    <recommendedName>
        <fullName evidence="3">N-terminal acetyltransferase B complex subunit MDM20 homolog</fullName>
    </recommendedName>
</protein>
<dbReference type="Proteomes" id="UP000015104">
    <property type="component" value="Unassembled WGS sequence"/>
</dbReference>
<proteinExistence type="inferred from homology"/>
<keyword evidence="2" id="KW-0802">TPR repeat</keyword>
<keyword evidence="4" id="KW-1133">Transmembrane helix</keyword>
<dbReference type="STRING" id="32264.T1L2T9"/>
<dbReference type="KEGG" id="tut:107369749"/>
<evidence type="ECO:0000256" key="2">
    <source>
        <dbReference type="ARBA" id="ARBA00022803"/>
    </source>
</evidence>
<reference evidence="5" key="2">
    <citation type="submission" date="2015-06" db="UniProtKB">
        <authorList>
            <consortium name="EnsemblMetazoa"/>
        </authorList>
    </citation>
    <scope>IDENTIFICATION</scope>
</reference>
<evidence type="ECO:0000313" key="5">
    <source>
        <dbReference type="EnsemblMetazoa" id="tetur34g00380.1"/>
    </source>
</evidence>
<comment type="similarity">
    <text evidence="1">Belongs to the MDM20/NAA25 family.</text>
</comment>
<dbReference type="AlphaFoldDB" id="T1L2T9"/>
<sequence length="987" mass="114185">MINLFNERRLRPIYDCLDNGNSKKALQEADKLLKKHKDFQCAKVLKGLALLRLGQTSKAWNVLQEVQKEVPTDDCTLQAMAICYRELNRSDLIADAYENASKKDPTNEDLMVALFMAYVKIGNFKKQQQTALNLYKLKQKNSYYFWAIMSVYMQAITNPDKEMASKMLLSLAQKMCKKFIDEDKVESEAEVELYLMILEKQENFEEILKATDGPLARLLPNYLDFLRRRKAYLYLKTSRYQEAFETFRSLIDNNVDQLEYYQQLYEVAFKLEQLAINVHSSADQVPKNEDNPFIFKVIETISKYLYIKNESSSNGKQSSKKISHSKYRAPYIARIELYETLKARCENHPSYHSLLSTISVDSIKLYTQFFTLFGHKDASFFDFSYLFTKFNKPKADVCSIIDAIEVIHGPLLDKEPTTLNEMYRLLCFIKLNYFAGRYSSMEDFDKQKLIARLLDLYDHSIQFGVDLLPSDFQPPDPFVLVISYLLLNESNIKDNSKLLNLLIILERSLKKSPSNYNSKLALIKIYNAIGACGCSNQWFESMDIKHLQIDTLGYLISDALLLCGHFSTACKKITNASRFYCANYKDTFDFLVSFYKIGSFTKIEEIMKLKERLNLSINYSSVELDKMVLALILVTKSPDSFAQTMMTIDVDLDKIENGFDDRLDNRDVAIFRVLDNETSEQSEKNREKWFDDQLKWIKLRHLLLKTIVVGFCSLAKLELKDLNNAGSSEMINSNSIGAKFEESDFPSFTKNLEKLTAYYETLKTKPIYLEMFPLQGPQPSRINYYLQKDYFDIILKILNQLKVVHESSKEKAVSWDDSWLNILQSIINDISVSLKVSNSFFELGKVLNDLSFIVETICFAVILLGFINLSVKKDLQESKKNKKKRNLEVLANISGIVENFNNALNEMNTCLAFLLSTLDEMNLNHLINAPVDYDMFKSKGIFFQQPDVYHSTHKEITSKLEQSYKKTASQLHSTISMKMKYLNSLKL</sequence>
<dbReference type="Gene3D" id="1.25.40.1040">
    <property type="match status" value="1"/>
</dbReference>